<name>A0A139A9P7_GONPJ</name>
<dbReference type="AlphaFoldDB" id="A0A139A9P7"/>
<dbReference type="SUPFAM" id="SSF56112">
    <property type="entry name" value="Protein kinase-like (PK-like)"/>
    <property type="match status" value="1"/>
</dbReference>
<evidence type="ECO:0000259" key="1">
    <source>
        <dbReference type="PROSITE" id="PS50011"/>
    </source>
</evidence>
<accession>A0A139A9P7</accession>
<dbReference type="GO" id="GO:0005737">
    <property type="term" value="C:cytoplasm"/>
    <property type="evidence" value="ECO:0007669"/>
    <property type="project" value="TreeGrafter"/>
</dbReference>
<dbReference type="STRING" id="1344416.A0A139A9P7"/>
<dbReference type="GO" id="GO:0007165">
    <property type="term" value="P:signal transduction"/>
    <property type="evidence" value="ECO:0007669"/>
    <property type="project" value="TreeGrafter"/>
</dbReference>
<keyword evidence="3" id="KW-1185">Reference proteome</keyword>
<dbReference type="PANTHER" id="PTHR23257">
    <property type="entry name" value="SERINE-THREONINE PROTEIN KINASE"/>
    <property type="match status" value="1"/>
</dbReference>
<gene>
    <name evidence="2" type="ORF">M427DRAFT_34232</name>
</gene>
<dbReference type="PANTHER" id="PTHR23257:SF963">
    <property type="entry name" value="AT08303P"/>
    <property type="match status" value="1"/>
</dbReference>
<dbReference type="InterPro" id="IPR001245">
    <property type="entry name" value="Ser-Thr/Tyr_kinase_cat_dom"/>
</dbReference>
<dbReference type="InterPro" id="IPR011009">
    <property type="entry name" value="Kinase-like_dom_sf"/>
</dbReference>
<reference evidence="2 3" key="1">
    <citation type="journal article" date="2015" name="Genome Biol. Evol.">
        <title>Phylogenomic analyses indicate that early fungi evolved digesting cell walls of algal ancestors of land plants.</title>
        <authorList>
            <person name="Chang Y."/>
            <person name="Wang S."/>
            <person name="Sekimoto S."/>
            <person name="Aerts A.L."/>
            <person name="Choi C."/>
            <person name="Clum A."/>
            <person name="LaButti K.M."/>
            <person name="Lindquist E.A."/>
            <person name="Yee Ngan C."/>
            <person name="Ohm R.A."/>
            <person name="Salamov A.A."/>
            <person name="Grigoriev I.V."/>
            <person name="Spatafora J.W."/>
            <person name="Berbee M.L."/>
        </authorList>
    </citation>
    <scope>NUCLEOTIDE SEQUENCE [LARGE SCALE GENOMIC DNA]</scope>
    <source>
        <strain evidence="2 3">JEL478</strain>
    </source>
</reference>
<dbReference type="Gene3D" id="1.10.510.10">
    <property type="entry name" value="Transferase(Phosphotransferase) domain 1"/>
    <property type="match status" value="1"/>
</dbReference>
<feature type="domain" description="Protein kinase" evidence="1">
    <location>
        <begin position="17"/>
        <end position="268"/>
    </location>
</feature>
<dbReference type="InterPro" id="IPR050167">
    <property type="entry name" value="Ser_Thr_protein_kinase"/>
</dbReference>
<dbReference type="SMART" id="SM00220">
    <property type="entry name" value="S_TKc"/>
    <property type="match status" value="1"/>
</dbReference>
<dbReference type="InterPro" id="IPR000719">
    <property type="entry name" value="Prot_kinase_dom"/>
</dbReference>
<dbReference type="PROSITE" id="PS00108">
    <property type="entry name" value="PROTEIN_KINASE_ST"/>
    <property type="match status" value="1"/>
</dbReference>
<dbReference type="OrthoDB" id="2146423at2759"/>
<dbReference type="GO" id="GO:0004672">
    <property type="term" value="F:protein kinase activity"/>
    <property type="evidence" value="ECO:0007669"/>
    <property type="project" value="InterPro"/>
</dbReference>
<sequence>MDVFPRSTPKRSFLERAKSAVTIAMGVREVTINPWLITPWEIDMGKKIAVGVLFLDPMEDVKKAFDREVTVWYSLSQENILPLHGACANIERPIMVSPLMANANVSKYIETHELPVTRRIKLLLDIAQGMQYLHSRGIVHGDLKGLNILVDKHGNALITDLRFARVRYLTQTSKTLVAPTVGTRRWMAPEHLSHGNMTQAGDTYAFALICYEILSGGRIPFENIPDAALIHAVVQEKIRPRAVAHPDEHAIQRVWRRATTSMLAWESV</sequence>
<dbReference type="Pfam" id="PF07714">
    <property type="entry name" value="PK_Tyr_Ser-Thr"/>
    <property type="match status" value="1"/>
</dbReference>
<dbReference type="OMA" id="WTANEVH"/>
<keyword evidence="2" id="KW-0418">Kinase</keyword>
<protein>
    <submittedName>
        <fullName evidence="2">Kinase-like protein</fullName>
    </submittedName>
</protein>
<organism evidence="2 3">
    <name type="scientific">Gonapodya prolifera (strain JEL478)</name>
    <name type="common">Monoblepharis prolifera</name>
    <dbReference type="NCBI Taxonomy" id="1344416"/>
    <lineage>
        <taxon>Eukaryota</taxon>
        <taxon>Fungi</taxon>
        <taxon>Fungi incertae sedis</taxon>
        <taxon>Chytridiomycota</taxon>
        <taxon>Chytridiomycota incertae sedis</taxon>
        <taxon>Monoblepharidomycetes</taxon>
        <taxon>Monoblepharidales</taxon>
        <taxon>Gonapodyaceae</taxon>
        <taxon>Gonapodya</taxon>
    </lineage>
</organism>
<evidence type="ECO:0000313" key="2">
    <source>
        <dbReference type="EMBL" id="KXS13185.1"/>
    </source>
</evidence>
<proteinExistence type="predicted"/>
<dbReference type="Proteomes" id="UP000070544">
    <property type="component" value="Unassembled WGS sequence"/>
</dbReference>
<dbReference type="EMBL" id="KQ965781">
    <property type="protein sequence ID" value="KXS13185.1"/>
    <property type="molecule type" value="Genomic_DNA"/>
</dbReference>
<dbReference type="InterPro" id="IPR008271">
    <property type="entry name" value="Ser/Thr_kinase_AS"/>
</dbReference>
<keyword evidence="2" id="KW-0808">Transferase</keyword>
<evidence type="ECO:0000313" key="3">
    <source>
        <dbReference type="Proteomes" id="UP000070544"/>
    </source>
</evidence>
<dbReference type="PROSITE" id="PS50011">
    <property type="entry name" value="PROTEIN_KINASE_DOM"/>
    <property type="match status" value="1"/>
</dbReference>
<dbReference type="GO" id="GO:0005524">
    <property type="term" value="F:ATP binding"/>
    <property type="evidence" value="ECO:0007669"/>
    <property type="project" value="InterPro"/>
</dbReference>